<dbReference type="SMART" id="SM00448">
    <property type="entry name" value="REC"/>
    <property type="match status" value="1"/>
</dbReference>
<dbReference type="Gene3D" id="3.40.50.2300">
    <property type="match status" value="1"/>
</dbReference>
<dbReference type="Proteomes" id="UP000468531">
    <property type="component" value="Unassembled WGS sequence"/>
</dbReference>
<keyword evidence="4" id="KW-1185">Reference proteome</keyword>
<evidence type="ECO:0000313" key="3">
    <source>
        <dbReference type="EMBL" id="NEU99533.1"/>
    </source>
</evidence>
<dbReference type="InterPro" id="IPR001789">
    <property type="entry name" value="Sig_transdc_resp-reg_receiver"/>
</dbReference>
<organism evidence="3 4">
    <name type="scientific">Bradyrhizobium uaiense</name>
    <dbReference type="NCBI Taxonomy" id="2594946"/>
    <lineage>
        <taxon>Bacteria</taxon>
        <taxon>Pseudomonadati</taxon>
        <taxon>Pseudomonadota</taxon>
        <taxon>Alphaproteobacteria</taxon>
        <taxon>Hyphomicrobiales</taxon>
        <taxon>Nitrobacteraceae</taxon>
        <taxon>Bradyrhizobium</taxon>
    </lineage>
</organism>
<reference evidence="3 4" key="1">
    <citation type="journal article" date="2020" name="Arch. Microbiol.">
        <title>Bradyrhizobium uaiense sp. nov., a new highly efficient cowpea symbiont.</title>
        <authorList>
            <person name="Cabral Michel D."/>
            <person name="Azarias Guimaraes A."/>
            <person name="Martins da Costa E."/>
            <person name="Soares de Carvalho T."/>
            <person name="Balsanelli E."/>
            <person name="Willems A."/>
            <person name="Maltempi de Souza E."/>
            <person name="de Souza Moreira F.M."/>
        </authorList>
    </citation>
    <scope>NUCLEOTIDE SEQUENCE [LARGE SCALE GENOMIC DNA]</scope>
    <source>
        <strain evidence="3 4">UFLA 03-164</strain>
    </source>
</reference>
<dbReference type="PROSITE" id="PS50110">
    <property type="entry name" value="RESPONSE_REGULATORY"/>
    <property type="match status" value="1"/>
</dbReference>
<comment type="caution">
    <text evidence="3">The sequence shown here is derived from an EMBL/GenBank/DDBJ whole genome shotgun (WGS) entry which is preliminary data.</text>
</comment>
<dbReference type="Pfam" id="PF00072">
    <property type="entry name" value="Response_reg"/>
    <property type="match status" value="1"/>
</dbReference>
<evidence type="ECO:0000313" key="4">
    <source>
        <dbReference type="Proteomes" id="UP000468531"/>
    </source>
</evidence>
<feature type="modified residue" description="4-aspartylphosphate" evidence="1">
    <location>
        <position position="42"/>
    </location>
</feature>
<dbReference type="GO" id="GO:0000160">
    <property type="term" value="P:phosphorelay signal transduction system"/>
    <property type="evidence" value="ECO:0007669"/>
    <property type="project" value="InterPro"/>
</dbReference>
<accession>A0A6P1BMU4</accession>
<name>A0A6P1BMU4_9BRAD</name>
<proteinExistence type="predicted"/>
<dbReference type="InterPro" id="IPR011006">
    <property type="entry name" value="CheY-like_superfamily"/>
</dbReference>
<dbReference type="SUPFAM" id="SSF52172">
    <property type="entry name" value="CheY-like"/>
    <property type="match status" value="1"/>
</dbReference>
<gene>
    <name evidence="3" type="ORF">FNJ47_27820</name>
</gene>
<sequence>MIAMMVEDFLEDLGWDIAGWAGGTKQALAMARDADIDVALLDVNLSGEDTFAVADILSERGIPFVFATGYGADGVADRFRSVPTLTKPFQRDELDHALHQATAGVRNSFGDQFADPTSQAWPSKANSAGC</sequence>
<evidence type="ECO:0000259" key="2">
    <source>
        <dbReference type="PROSITE" id="PS50110"/>
    </source>
</evidence>
<protein>
    <submittedName>
        <fullName evidence="3">Response regulator</fullName>
    </submittedName>
</protein>
<evidence type="ECO:0000256" key="1">
    <source>
        <dbReference type="PROSITE-ProRule" id="PRU00169"/>
    </source>
</evidence>
<keyword evidence="1" id="KW-0597">Phosphoprotein</keyword>
<dbReference type="EMBL" id="VKHP01000134">
    <property type="protein sequence ID" value="NEU99533.1"/>
    <property type="molecule type" value="Genomic_DNA"/>
</dbReference>
<feature type="domain" description="Response regulatory" evidence="2">
    <location>
        <begin position="1"/>
        <end position="102"/>
    </location>
</feature>
<dbReference type="AlphaFoldDB" id="A0A6P1BMU4"/>